<dbReference type="GO" id="GO:0005737">
    <property type="term" value="C:cytoplasm"/>
    <property type="evidence" value="ECO:0007669"/>
    <property type="project" value="TreeGrafter"/>
</dbReference>
<dbReference type="PROSITE" id="PS50975">
    <property type="entry name" value="ATP_GRASP"/>
    <property type="match status" value="1"/>
</dbReference>
<evidence type="ECO:0000313" key="7">
    <source>
        <dbReference type="EMBL" id="WTW66729.1"/>
    </source>
</evidence>
<dbReference type="Gene3D" id="3.40.50.20">
    <property type="match status" value="1"/>
</dbReference>
<keyword evidence="7" id="KW-0436">Ligase</keyword>
<feature type="region of interest" description="Disordered" evidence="5">
    <location>
        <begin position="1"/>
        <end position="32"/>
    </location>
</feature>
<dbReference type="GO" id="GO:0046872">
    <property type="term" value="F:metal ion binding"/>
    <property type="evidence" value="ECO:0007669"/>
    <property type="project" value="UniProtKB-KW"/>
</dbReference>
<reference evidence="7" key="1">
    <citation type="submission" date="2022-10" db="EMBL/GenBank/DDBJ databases">
        <title>The complete genomes of actinobacterial strains from the NBC collection.</title>
        <authorList>
            <person name="Joergensen T.S."/>
            <person name="Alvarez Arevalo M."/>
            <person name="Sterndorff E.B."/>
            <person name="Faurdal D."/>
            <person name="Vuksanovic O."/>
            <person name="Mourched A.-S."/>
            <person name="Charusanti P."/>
            <person name="Shaw S."/>
            <person name="Blin K."/>
            <person name="Weber T."/>
        </authorList>
    </citation>
    <scope>NUCLEOTIDE SEQUENCE</scope>
    <source>
        <strain evidence="7">NBC_00003</strain>
    </source>
</reference>
<evidence type="ECO:0000256" key="3">
    <source>
        <dbReference type="ARBA" id="ARBA00022840"/>
    </source>
</evidence>
<evidence type="ECO:0000259" key="6">
    <source>
        <dbReference type="PROSITE" id="PS50975"/>
    </source>
</evidence>
<evidence type="ECO:0000256" key="5">
    <source>
        <dbReference type="SAM" id="MobiDB-lite"/>
    </source>
</evidence>
<dbReference type="PANTHER" id="PTHR21621:SF0">
    <property type="entry name" value="BETA-CITRYLGLUTAMATE SYNTHASE B-RELATED"/>
    <property type="match status" value="1"/>
</dbReference>
<dbReference type="InterPro" id="IPR013651">
    <property type="entry name" value="ATP-grasp_RimK-type"/>
</dbReference>
<dbReference type="AlphaFoldDB" id="A0AAU2VHK3"/>
<gene>
    <name evidence="7" type="ORF">OG549_37800</name>
</gene>
<dbReference type="GO" id="GO:0005524">
    <property type="term" value="F:ATP binding"/>
    <property type="evidence" value="ECO:0007669"/>
    <property type="project" value="UniProtKB-UniRule"/>
</dbReference>
<keyword evidence="3 4" id="KW-0067">ATP-binding</keyword>
<dbReference type="Gene3D" id="3.30.470.20">
    <property type="entry name" value="ATP-grasp fold, B domain"/>
    <property type="match status" value="1"/>
</dbReference>
<protein>
    <submittedName>
        <fullName evidence="7">RimK family alpha-L-glutamate ligase</fullName>
    </submittedName>
</protein>
<feature type="domain" description="ATP-grasp" evidence="6">
    <location>
        <begin position="198"/>
        <end position="389"/>
    </location>
</feature>
<evidence type="ECO:0000256" key="2">
    <source>
        <dbReference type="ARBA" id="ARBA00022741"/>
    </source>
</evidence>
<evidence type="ECO:0000256" key="1">
    <source>
        <dbReference type="ARBA" id="ARBA00022723"/>
    </source>
</evidence>
<name>A0AAU2VHK3_9ACTN</name>
<dbReference type="PANTHER" id="PTHR21621">
    <property type="entry name" value="RIBOSOMAL PROTEIN S6 MODIFICATION PROTEIN"/>
    <property type="match status" value="1"/>
</dbReference>
<keyword evidence="2 4" id="KW-0547">Nucleotide-binding</keyword>
<evidence type="ECO:0000256" key="4">
    <source>
        <dbReference type="PROSITE-ProRule" id="PRU00409"/>
    </source>
</evidence>
<dbReference type="SUPFAM" id="SSF56059">
    <property type="entry name" value="Glutathione synthetase ATP-binding domain-like"/>
    <property type="match status" value="1"/>
</dbReference>
<dbReference type="Pfam" id="PF08443">
    <property type="entry name" value="RimK"/>
    <property type="match status" value="1"/>
</dbReference>
<dbReference type="EMBL" id="CP108318">
    <property type="protein sequence ID" value="WTW66729.1"/>
    <property type="molecule type" value="Genomic_DNA"/>
</dbReference>
<proteinExistence type="predicted"/>
<dbReference type="InterPro" id="IPR011761">
    <property type="entry name" value="ATP-grasp"/>
</dbReference>
<sequence>MPPPTRPGPAPSVPLPGAAPGEGDDLTGDRPRSQWADQVETAAFRPVAAVVGQTSYGGGGSSACLVSDGRCVSVADVEAIGGCPGSSAADFWFVLGAGLEGRELTSRLAEAFRSEFGDRCAVVRSKDLLMAVRGGRLALSDLDGCELAAPKAAYARVWTPAVRTDREITLLRHLEAMGTLLLNPVDAVLACLNKFWHLQQLAVAGLPVPDTWTYADAPLADAIRAGAPQPCVVKAVRGHRGEQVFLAPHRAMLQGIQGSLSQDGPYLFQEYLEYSYGRDLRVIVVDGRAVAAQVRTAPDGEFRSNLALGGTACVCTGRYPQGEALAVRAAEVLGLRVAGVDLLFAPGGGFTLCEVNANVGWRAAMPGVTPAIVAACRSRLGAAPQEVPAAW</sequence>
<keyword evidence="1" id="KW-0479">Metal-binding</keyword>
<accession>A0AAU2VHK3</accession>
<organism evidence="7">
    <name type="scientific">Streptomyces sp. NBC_00003</name>
    <dbReference type="NCBI Taxonomy" id="2903608"/>
    <lineage>
        <taxon>Bacteria</taxon>
        <taxon>Bacillati</taxon>
        <taxon>Actinomycetota</taxon>
        <taxon>Actinomycetes</taxon>
        <taxon>Kitasatosporales</taxon>
        <taxon>Streptomycetaceae</taxon>
        <taxon>Streptomyces</taxon>
    </lineage>
</organism>
<feature type="compositionally biased region" description="Pro residues" evidence="5">
    <location>
        <begin position="1"/>
        <end position="14"/>
    </location>
</feature>
<dbReference type="GO" id="GO:0072590">
    <property type="term" value="F:N-acetyl-L-aspartate-L-glutamate ligase activity"/>
    <property type="evidence" value="ECO:0007669"/>
    <property type="project" value="TreeGrafter"/>
</dbReference>
<dbReference type="InterPro" id="IPR004666">
    <property type="entry name" value="Rp_bS6_RimK/Lys_biosynth_LsyX"/>
</dbReference>
<dbReference type="NCBIfam" id="TIGR00768">
    <property type="entry name" value="rimK_fam"/>
    <property type="match status" value="1"/>
</dbReference>